<dbReference type="Gene3D" id="3.50.50.60">
    <property type="entry name" value="FAD/NAD(P)-binding domain"/>
    <property type="match status" value="1"/>
</dbReference>
<protein>
    <submittedName>
        <fullName evidence="1">Flavin-dependent dehydrogenase</fullName>
    </submittedName>
</protein>
<accession>A0ABS2NHT1</accession>
<dbReference type="InterPro" id="IPR036188">
    <property type="entry name" value="FAD/NAD-bd_sf"/>
</dbReference>
<evidence type="ECO:0000313" key="1">
    <source>
        <dbReference type="EMBL" id="MBM7587431.1"/>
    </source>
</evidence>
<organism evidence="1 2">
    <name type="scientific">Rossellomorea pakistanensis</name>
    <dbReference type="NCBI Taxonomy" id="992288"/>
    <lineage>
        <taxon>Bacteria</taxon>
        <taxon>Bacillati</taxon>
        <taxon>Bacillota</taxon>
        <taxon>Bacilli</taxon>
        <taxon>Bacillales</taxon>
        <taxon>Bacillaceae</taxon>
        <taxon>Rossellomorea</taxon>
    </lineage>
</organism>
<dbReference type="SUPFAM" id="SSF51905">
    <property type="entry name" value="FAD/NAD(P)-binding domain"/>
    <property type="match status" value="1"/>
</dbReference>
<comment type="caution">
    <text evidence="1">The sequence shown here is derived from an EMBL/GenBank/DDBJ whole genome shotgun (WGS) entry which is preliminary data.</text>
</comment>
<dbReference type="PANTHER" id="PTHR43422">
    <property type="entry name" value="THIAMINE THIAZOLE SYNTHASE"/>
    <property type="match status" value="1"/>
</dbReference>
<dbReference type="Proteomes" id="UP001646157">
    <property type="component" value="Unassembled WGS sequence"/>
</dbReference>
<sequence>MEKVIVIGGSIAGNLAAKALSHTFRQVIILEAGQRWKEKAPRKRVPQSYHPHVLLKGGEEAIEKLFPHFLDQLIEDGSIVNNFTRDLKWHHFGFWKQQFSGELVMVQQSRPMLEWHLQHRVDQVSNIVTKYETKVEKLILDHQRNKISGVRVRSFKTGREEELLADLVVDASGFGSKNIEWLKSYGVEIKEEKVWIQLFYATRFFRLKSEDPLDWCNLLISPSFPENPYGAFIQTIEKNRFSVTFSGYANERAPKTNEEFFAYAEKLPVPDVLQFLEQVEPISEIKIHKIPYQVRRRFDLADVPEGFLVVGDAHCRFDPVFGQGISVAAMEALELQRYFNYSAYPDKGFTKSFHKRISNLIVTPWEMAITEAFRHPDIKGARPLLQPFKQWYSKKVYQLSAFDPEVYLRLVRVMNLLKPPLHLFHPKVWFTILTKQKKKIKKQKMVKKPTSFER</sequence>
<reference evidence="1 2" key="1">
    <citation type="submission" date="2021-01" db="EMBL/GenBank/DDBJ databases">
        <title>Genomic Encyclopedia of Type Strains, Phase IV (KMG-IV): sequencing the most valuable type-strain genomes for metagenomic binning, comparative biology and taxonomic classification.</title>
        <authorList>
            <person name="Goeker M."/>
        </authorList>
    </citation>
    <scope>NUCLEOTIDE SEQUENCE [LARGE SCALE GENOMIC DNA]</scope>
    <source>
        <strain evidence="1 2">DSM 24834</strain>
    </source>
</reference>
<dbReference type="EMBL" id="JAFBDZ010000004">
    <property type="protein sequence ID" value="MBM7587431.1"/>
    <property type="molecule type" value="Genomic_DNA"/>
</dbReference>
<dbReference type="PANTHER" id="PTHR43422:SF3">
    <property type="entry name" value="THIAMINE THIAZOLE SYNTHASE"/>
    <property type="match status" value="1"/>
</dbReference>
<evidence type="ECO:0000313" key="2">
    <source>
        <dbReference type="Proteomes" id="UP001646157"/>
    </source>
</evidence>
<proteinExistence type="predicted"/>
<name>A0ABS2NHT1_9BACI</name>
<gene>
    <name evidence="1" type="ORF">JOC86_004004</name>
</gene>
<keyword evidence="2" id="KW-1185">Reference proteome</keyword>